<dbReference type="GO" id="GO:0006898">
    <property type="term" value="P:receptor-mediated endocytosis"/>
    <property type="evidence" value="ECO:0000318"/>
    <property type="project" value="GO_Central"/>
</dbReference>
<dbReference type="GO" id="GO:0038023">
    <property type="term" value="F:signaling receptor activity"/>
    <property type="evidence" value="ECO:0000318"/>
    <property type="project" value="GO_Central"/>
</dbReference>
<dbReference type="KEGG" id="oaa:100078241"/>
<proteinExistence type="predicted"/>
<dbReference type="SMART" id="SM00458">
    <property type="entry name" value="RICIN"/>
    <property type="match status" value="1"/>
</dbReference>
<dbReference type="CDD" id="cd00037">
    <property type="entry name" value="CLECT"/>
    <property type="match status" value="8"/>
</dbReference>
<evidence type="ECO:0000256" key="18">
    <source>
        <dbReference type="SAM" id="Phobius"/>
    </source>
</evidence>
<feature type="domain" description="C-type lectin" evidence="20">
    <location>
        <begin position="808"/>
        <end position="924"/>
    </location>
</feature>
<keyword evidence="9" id="KW-0967">Endosome</keyword>
<evidence type="ECO:0000256" key="7">
    <source>
        <dbReference type="ARBA" id="ARBA00022734"/>
    </source>
</evidence>
<evidence type="ECO:0000256" key="16">
    <source>
        <dbReference type="ARBA" id="ARBA00071860"/>
    </source>
</evidence>
<dbReference type="PROSITE" id="PS51092">
    <property type="entry name" value="FN2_2"/>
    <property type="match status" value="1"/>
</dbReference>
<feature type="disulfide bond" evidence="17">
    <location>
        <begin position="169"/>
        <end position="195"/>
    </location>
</feature>
<sequence>MSGATLRLVSFGLTLTAVHLLDTRLFMIYNEDHKRCVEAQNANSVTTAACNQTHEAQKFRWVSDNRLMSVAHKLCLGVPSKTDWVPVTLYPCDRQSQLQKWECRNDMLFAIQGADLYFNYGNKQEKNIMLFKGSGFWSRWKIYGTTDDLCSRSSEDMFTLLGNANGDPCTFPFKFENKWFADCTAAGRSDGWLWCGTTTDFDTDKRYGFCPLKYEGIDSLWTKDPLTDNRYQINSKSALTWHQARQSCRQQNADLLSVTEIHEQMYLAGLTSSLTSGLWIGLNSLSFNSGWQWSGGSPFRFLNWSPGNPSVEPGKSCVSLNPGKNAKWETLECAQRLGYICKKGNNSLTSFIIPSETGVPINCPSQWWPYAGHCYRIYREPKIQREALTSCRKEGGDLASIHNVEEFSFIISQLGYETTDELWIGLNDLKFQMYFEWSDGTPVTFTKWLRGEPSHENNRQEDCVVMKGQDGAWADRACEMSLGYVCKRKPLPQAPGTVELVDKGCQKGWKRYGFHCYLIGQTLSTFAEANQSCVHSKAYLTTVEDRFEQAFLTSLVGLRPDKYFWIGLSDVTIRGTFQWTIEETVQFTHWNAEMPGRKAGCVAMKTGTAGGLWDILNCEEKAKFICKHWAEGVTRPPPPTTTPVPKCPDNWITNDNTHLCYKIFDKKNYEKKTWIEARDFCKEIGGDLATINSKEEQSTIWNSILASGVYHELFWLGLTYANPDEGFIWSDGSPLRYENWAYGEPNYYQQSEFCGELKGEPSMNWNDINCDHLHNWICQIKKGAIPKPEPTAPPTETSIVTEDGWVLYKEHQYYFSTVKETMDNAREFCQKNFGDLVSIESNSKRKFLWRYVSKNGAFKEYFIGLILSLDKKFKWMDGTKVDYVAWDTGEPNFANDDENCVVLYSSLGNWNDINCGYPNAFICQRHNSSINATVVPTEPPPPGGCPGGWDAFGKRCYKVFGLVEEEKKDWHEARKACVKAGGNLASIQNEREQAFLTYHLKDSVGDFWIGLNDINSEHVFLWTEGRGVKYTNWKKGFPAGRRSVLSYSDVDCVVMIGGRSSAAGQWMDEICSNSKGYICQMDTKPSLPQSPTTIPADGFIRFGNNSYSVIRSNLTWNDAQKRCQEASSQLASIPDPYTNSFLWLEMLKFGEPVWLGLNSNLTDGQFLWLDRWRIRFTNWGSEEPTMKYACVYLDRDGFWKTASCTDQHFFVCKRSEEIPPTDPPQLPGKCPESEHIAWIPFHGHCYYVESSTSRNWGQASLECMRLGATLVSIDSAAESHFLTYIVEPFQSKTNFWTGLFRNVDGIWLWSNNNPVTFVNWNSKEPSNDNNHEDCVELYSSSGFWNDLGCSSYKGYICKKPKVIEIETTQEASTTTAGPKKIEVSSSSQSTTGTVIVVILLILSGIGVAGYFFYKRRRFPLTPEENFENTLYFNSETVPGTSDTKGLMGNIEQNEHAIL</sequence>
<dbReference type="InterPro" id="IPR016187">
    <property type="entry name" value="CTDL_fold"/>
</dbReference>
<dbReference type="PANTHER" id="PTHR22803">
    <property type="entry name" value="MANNOSE, PHOSPHOLIPASE, LECTIN RECEPTOR RELATED"/>
    <property type="match status" value="1"/>
</dbReference>
<reference evidence="22" key="2">
    <citation type="submission" date="2025-09" db="UniProtKB">
        <authorList>
            <consortium name="Ensembl"/>
        </authorList>
    </citation>
    <scope>IDENTIFICATION</scope>
    <source>
        <strain evidence="22">Glennie</strain>
    </source>
</reference>
<dbReference type="FunFam" id="2.10.10.10:FF:000001">
    <property type="entry name" value="Fibronectin 1a isoform 1"/>
    <property type="match status" value="1"/>
</dbReference>
<evidence type="ECO:0000256" key="2">
    <source>
        <dbReference type="ARBA" id="ARBA00004530"/>
    </source>
</evidence>
<feature type="domain" description="C-type lectin" evidence="20">
    <location>
        <begin position="1241"/>
        <end position="1358"/>
    </location>
</feature>
<dbReference type="STRING" id="9258.ENSOANP00000009086"/>
<evidence type="ECO:0000313" key="23">
    <source>
        <dbReference type="Proteomes" id="UP000002279"/>
    </source>
</evidence>
<dbReference type="Proteomes" id="UP000002279">
    <property type="component" value="Unplaced"/>
</dbReference>
<dbReference type="InterPro" id="IPR036943">
    <property type="entry name" value="FN_type2_sf"/>
</dbReference>
<feature type="transmembrane region" description="Helical" evidence="18">
    <location>
        <begin position="1394"/>
        <end position="1413"/>
    </location>
</feature>
<dbReference type="GO" id="GO:0005537">
    <property type="term" value="F:D-mannose binding"/>
    <property type="evidence" value="ECO:0007669"/>
    <property type="project" value="Ensembl"/>
</dbReference>
<dbReference type="InterPro" id="IPR001304">
    <property type="entry name" value="C-type_lectin-like"/>
</dbReference>
<dbReference type="InterPro" id="IPR050111">
    <property type="entry name" value="C-type_lectin/snaclec_domain"/>
</dbReference>
<dbReference type="FunFam" id="3.10.100.10:FF:000025">
    <property type="entry name" value="Mannose receptor C-type 1"/>
    <property type="match status" value="1"/>
</dbReference>
<accession>F7BYB6</accession>
<dbReference type="FunFam" id="3.10.100.10:FF:000016">
    <property type="entry name" value="macrophage mannose receptor 1"/>
    <property type="match status" value="1"/>
</dbReference>
<dbReference type="Pfam" id="PF24562">
    <property type="entry name" value="CysR_MRC2_N"/>
    <property type="match status" value="1"/>
</dbReference>
<evidence type="ECO:0000256" key="19">
    <source>
        <dbReference type="SAM" id="SignalP"/>
    </source>
</evidence>
<dbReference type="Ensembl" id="ENSOANT00000009088.3">
    <property type="protein sequence ID" value="ENSOANP00000009086.2"/>
    <property type="gene ID" value="ENSOANG00000005709.3"/>
</dbReference>
<evidence type="ECO:0000256" key="10">
    <source>
        <dbReference type="ARBA" id="ARBA00022837"/>
    </source>
</evidence>
<evidence type="ECO:0000256" key="9">
    <source>
        <dbReference type="ARBA" id="ARBA00022753"/>
    </source>
</evidence>
<dbReference type="FunFam" id="3.10.100.10:FF:000027">
    <property type="entry name" value="Mannose receptor, C type 1"/>
    <property type="match status" value="1"/>
</dbReference>
<dbReference type="HOGENOM" id="CLU_002069_2_0_1"/>
<dbReference type="GO" id="GO:0071353">
    <property type="term" value="P:cellular response to interleukin-4"/>
    <property type="evidence" value="ECO:0007669"/>
    <property type="project" value="Ensembl"/>
</dbReference>
<feature type="domain" description="C-type lectin" evidence="20">
    <location>
        <begin position="952"/>
        <end position="1080"/>
    </location>
</feature>
<evidence type="ECO:0000256" key="3">
    <source>
        <dbReference type="ARBA" id="ARBA00022475"/>
    </source>
</evidence>
<dbReference type="CTD" id="4360"/>
<keyword evidence="5 18" id="KW-0812">Transmembrane</keyword>
<dbReference type="Gene3D" id="2.10.10.10">
    <property type="entry name" value="Fibronectin, type II, collagen-binding"/>
    <property type="match status" value="1"/>
</dbReference>
<dbReference type="CDD" id="cd00062">
    <property type="entry name" value="FN2"/>
    <property type="match status" value="1"/>
</dbReference>
<dbReference type="SMART" id="SM00034">
    <property type="entry name" value="CLECT"/>
    <property type="match status" value="8"/>
</dbReference>
<dbReference type="Bgee" id="ENSOANG00000005709">
    <property type="expression patterns" value="Expressed in liver and 6 other cell types or tissues"/>
</dbReference>
<dbReference type="CDD" id="cd23407">
    <property type="entry name" value="beta-trefoil_Ricin_MRC1"/>
    <property type="match status" value="1"/>
</dbReference>
<dbReference type="Gene3D" id="2.80.10.50">
    <property type="match status" value="1"/>
</dbReference>
<dbReference type="FunFam" id="3.10.100.10:FF:000022">
    <property type="entry name" value="Mannose receptor C-type 1"/>
    <property type="match status" value="1"/>
</dbReference>
<dbReference type="Pfam" id="PF00059">
    <property type="entry name" value="Lectin_C"/>
    <property type="match status" value="8"/>
</dbReference>
<dbReference type="FunFam" id="3.10.100.10:FF:000031">
    <property type="entry name" value="macrophage mannose receptor 1"/>
    <property type="match status" value="1"/>
</dbReference>
<dbReference type="GeneID" id="100078241"/>
<dbReference type="GO" id="GO:0010008">
    <property type="term" value="C:endosome membrane"/>
    <property type="evidence" value="ECO:0007669"/>
    <property type="project" value="UniProtKB-SubCell"/>
</dbReference>
<evidence type="ECO:0000256" key="13">
    <source>
        <dbReference type="ARBA" id="ARBA00023157"/>
    </source>
</evidence>
<dbReference type="PRINTS" id="PR01504">
    <property type="entry name" value="PNCREATITSAP"/>
</dbReference>
<keyword evidence="11 18" id="KW-1133">Transmembrane helix</keyword>
<dbReference type="GO" id="GO:0038024">
    <property type="term" value="F:cargo receptor activity"/>
    <property type="evidence" value="ECO:0007669"/>
    <property type="project" value="Ensembl"/>
</dbReference>
<dbReference type="GO" id="GO:0009986">
    <property type="term" value="C:cell surface"/>
    <property type="evidence" value="ECO:0007669"/>
    <property type="project" value="Ensembl"/>
</dbReference>
<dbReference type="PRINTS" id="PR00013">
    <property type="entry name" value="FNTYPEII"/>
</dbReference>
<dbReference type="SUPFAM" id="SSF56436">
    <property type="entry name" value="C-type lectin-like"/>
    <property type="match status" value="8"/>
</dbReference>
<feature type="domain" description="C-type lectin" evidence="20">
    <location>
        <begin position="660"/>
        <end position="779"/>
    </location>
</feature>
<evidence type="ECO:0000259" key="21">
    <source>
        <dbReference type="PROSITE" id="PS51092"/>
    </source>
</evidence>
<evidence type="ECO:0000313" key="22">
    <source>
        <dbReference type="Ensembl" id="ENSOANP00000009086.2"/>
    </source>
</evidence>
<evidence type="ECO:0000259" key="20">
    <source>
        <dbReference type="PROSITE" id="PS50041"/>
    </source>
</evidence>
<gene>
    <name evidence="22" type="primary">MRC1</name>
</gene>
<protein>
    <recommendedName>
        <fullName evidence="16">Macrophage mannose receptor 1</fullName>
    </recommendedName>
</protein>
<dbReference type="SMART" id="SM00059">
    <property type="entry name" value="FN2"/>
    <property type="match status" value="1"/>
</dbReference>
<dbReference type="FunCoup" id="F7BYB6">
    <property type="interactions" value="130"/>
</dbReference>
<feature type="domain" description="Fibronectin type-II" evidence="21">
    <location>
        <begin position="164"/>
        <end position="212"/>
    </location>
</feature>
<keyword evidence="14" id="KW-0675">Receptor</keyword>
<dbReference type="GO" id="GO:0071346">
    <property type="term" value="P:cellular response to type II interferon"/>
    <property type="evidence" value="ECO:0007669"/>
    <property type="project" value="Ensembl"/>
</dbReference>
<dbReference type="Pfam" id="PF00040">
    <property type="entry name" value="fn2"/>
    <property type="match status" value="1"/>
</dbReference>
<feature type="disulfide bond" evidence="17">
    <location>
        <begin position="183"/>
        <end position="210"/>
    </location>
</feature>
<evidence type="ECO:0000256" key="12">
    <source>
        <dbReference type="ARBA" id="ARBA00023136"/>
    </source>
</evidence>
<organism evidence="22 23">
    <name type="scientific">Ornithorhynchus anatinus</name>
    <name type="common">Duckbill platypus</name>
    <dbReference type="NCBI Taxonomy" id="9258"/>
    <lineage>
        <taxon>Eukaryota</taxon>
        <taxon>Metazoa</taxon>
        <taxon>Chordata</taxon>
        <taxon>Craniata</taxon>
        <taxon>Vertebrata</taxon>
        <taxon>Euteleostomi</taxon>
        <taxon>Mammalia</taxon>
        <taxon>Monotremata</taxon>
        <taxon>Ornithorhynchidae</taxon>
        <taxon>Ornithorhynchus</taxon>
    </lineage>
</organism>
<keyword evidence="13 17" id="KW-1015">Disulfide bond</keyword>
<feature type="domain" description="C-type lectin" evidence="20">
    <location>
        <begin position="226"/>
        <end position="342"/>
    </location>
</feature>
<keyword evidence="4" id="KW-0254">Endocytosis</keyword>
<dbReference type="SUPFAM" id="SSF50370">
    <property type="entry name" value="Ricin B-like lectins"/>
    <property type="match status" value="1"/>
</dbReference>
<evidence type="ECO:0000256" key="6">
    <source>
        <dbReference type="ARBA" id="ARBA00022729"/>
    </source>
</evidence>
<dbReference type="GO" id="GO:0004888">
    <property type="term" value="F:transmembrane signaling receptor activity"/>
    <property type="evidence" value="ECO:0007669"/>
    <property type="project" value="Ensembl"/>
</dbReference>
<dbReference type="GO" id="GO:0005886">
    <property type="term" value="C:plasma membrane"/>
    <property type="evidence" value="ECO:0000318"/>
    <property type="project" value="GO_Central"/>
</dbReference>
<name>F7BYB6_ORNAN</name>
<evidence type="ECO:0000256" key="1">
    <source>
        <dbReference type="ARBA" id="ARBA00004251"/>
    </source>
</evidence>
<evidence type="ECO:0000256" key="11">
    <source>
        <dbReference type="ARBA" id="ARBA00022989"/>
    </source>
</evidence>
<dbReference type="FunFam" id="3.10.100.10:FF:000030">
    <property type="entry name" value="Mannose receptor C-type 1"/>
    <property type="match status" value="1"/>
</dbReference>
<keyword evidence="3" id="KW-1003">Cell membrane</keyword>
<dbReference type="InterPro" id="IPR000772">
    <property type="entry name" value="Ricin_B_lectin"/>
</dbReference>
<keyword evidence="12 18" id="KW-0472">Membrane</keyword>
<evidence type="ECO:0000256" key="14">
    <source>
        <dbReference type="ARBA" id="ARBA00023170"/>
    </source>
</evidence>
<evidence type="ECO:0000256" key="15">
    <source>
        <dbReference type="ARBA" id="ARBA00023180"/>
    </source>
</evidence>
<dbReference type="InterPro" id="IPR035992">
    <property type="entry name" value="Ricin_B-like_lectins"/>
</dbReference>
<reference evidence="22" key="1">
    <citation type="submission" date="2025-08" db="UniProtKB">
        <authorList>
            <consortium name="Ensembl"/>
        </authorList>
    </citation>
    <scope>IDENTIFICATION</scope>
    <source>
        <strain evidence="22">Glennie</strain>
    </source>
</reference>
<dbReference type="InParanoid" id="F7BYB6"/>
<keyword evidence="8" id="KW-0677">Repeat</keyword>
<keyword evidence="15" id="KW-0325">Glycoprotein</keyword>
<dbReference type="PROSITE" id="PS00615">
    <property type="entry name" value="C_TYPE_LECTIN_1"/>
    <property type="match status" value="4"/>
</dbReference>
<dbReference type="PROSITE" id="PS50041">
    <property type="entry name" value="C_TYPE_LECTIN_2"/>
    <property type="match status" value="8"/>
</dbReference>
<comment type="subcellular location">
    <subcellularLocation>
        <location evidence="1">Cell membrane</location>
        <topology evidence="1">Single-pass type I membrane protein</topology>
    </subcellularLocation>
    <subcellularLocation>
        <location evidence="2">Endosome membrane</location>
        <topology evidence="2">Single-pass type I membrane protein</topology>
    </subcellularLocation>
</comment>
<feature type="domain" description="C-type lectin" evidence="20">
    <location>
        <begin position="370"/>
        <end position="487"/>
    </location>
</feature>
<feature type="domain" description="C-type lectin" evidence="20">
    <location>
        <begin position="512"/>
        <end position="627"/>
    </location>
</feature>
<dbReference type="OMA" id="WIDKWRV"/>
<evidence type="ECO:0000256" key="5">
    <source>
        <dbReference type="ARBA" id="ARBA00022692"/>
    </source>
</evidence>
<dbReference type="FunFam" id="3.10.100.10:FF:000023">
    <property type="entry name" value="Macrophage mannose receptor 1"/>
    <property type="match status" value="1"/>
</dbReference>
<dbReference type="eggNOG" id="KOG4297">
    <property type="taxonomic scope" value="Eukaryota"/>
</dbReference>
<keyword evidence="6 19" id="KW-0732">Signal</keyword>
<keyword evidence="7" id="KW-0430">Lectin</keyword>
<keyword evidence="10" id="KW-0106">Calcium</keyword>
<feature type="domain" description="C-type lectin" evidence="20">
    <location>
        <begin position="1102"/>
        <end position="1213"/>
    </location>
</feature>
<dbReference type="InterPro" id="IPR018378">
    <property type="entry name" value="C-type_lectin_CS"/>
</dbReference>
<dbReference type="GO" id="GO:0071222">
    <property type="term" value="P:cellular response to lipopolysaccharide"/>
    <property type="evidence" value="ECO:0007669"/>
    <property type="project" value="Ensembl"/>
</dbReference>
<evidence type="ECO:0000256" key="17">
    <source>
        <dbReference type="PROSITE-ProRule" id="PRU00479"/>
    </source>
</evidence>
<dbReference type="RefSeq" id="XP_028934045.1">
    <property type="nucleotide sequence ID" value="XM_029078212.2"/>
</dbReference>
<dbReference type="Gene3D" id="3.10.100.10">
    <property type="entry name" value="Mannose-Binding Protein A, subunit A"/>
    <property type="match status" value="8"/>
</dbReference>
<feature type="signal peptide" evidence="19">
    <location>
        <begin position="1"/>
        <end position="20"/>
    </location>
</feature>
<dbReference type="FunFam" id="2.80.10.50:FF:000032">
    <property type="entry name" value="macrophage mannose receptor 1"/>
    <property type="match status" value="1"/>
</dbReference>
<dbReference type="InterPro" id="IPR000562">
    <property type="entry name" value="FN_type2_dom"/>
</dbReference>
<dbReference type="PROSITE" id="PS50231">
    <property type="entry name" value="RICIN_B_LECTIN"/>
    <property type="match status" value="1"/>
</dbReference>
<evidence type="ECO:0000256" key="4">
    <source>
        <dbReference type="ARBA" id="ARBA00022583"/>
    </source>
</evidence>
<evidence type="ECO:0000256" key="8">
    <source>
        <dbReference type="ARBA" id="ARBA00022737"/>
    </source>
</evidence>
<dbReference type="PROSITE" id="PS00023">
    <property type="entry name" value="FN2_1"/>
    <property type="match status" value="1"/>
</dbReference>
<dbReference type="OrthoDB" id="6356110at2759"/>
<dbReference type="GeneTree" id="ENSGT01050000244842"/>
<dbReference type="FunFam" id="3.10.100.10:FF:000014">
    <property type="entry name" value="Macrophage mannose receptor 1"/>
    <property type="match status" value="1"/>
</dbReference>
<feature type="chain" id="PRO_5027813593" description="Macrophage mannose receptor 1" evidence="19">
    <location>
        <begin position="21"/>
        <end position="1458"/>
    </location>
</feature>
<dbReference type="InterPro" id="IPR016186">
    <property type="entry name" value="C-type_lectin-like/link_sf"/>
</dbReference>
<keyword evidence="23" id="KW-1185">Reference proteome</keyword>